<evidence type="ECO:0000313" key="2">
    <source>
        <dbReference type="EMBL" id="QEZ69804.1"/>
    </source>
</evidence>
<organism evidence="2 3">
    <name type="scientific">Paraclostridium bifermentans</name>
    <name type="common">Clostridium bifermentans</name>
    <dbReference type="NCBI Taxonomy" id="1490"/>
    <lineage>
        <taxon>Bacteria</taxon>
        <taxon>Bacillati</taxon>
        <taxon>Bacillota</taxon>
        <taxon>Clostridia</taxon>
        <taxon>Peptostreptococcales</taxon>
        <taxon>Peptostreptococcaceae</taxon>
        <taxon>Paraclostridium</taxon>
    </lineage>
</organism>
<evidence type="ECO:0000313" key="3">
    <source>
        <dbReference type="Proteomes" id="UP000326961"/>
    </source>
</evidence>
<protein>
    <submittedName>
        <fullName evidence="2">Uncharacterized protein</fullName>
    </submittedName>
</protein>
<dbReference type="Proteomes" id="UP000326961">
    <property type="component" value="Chromosome"/>
</dbReference>
<accession>A0A5P3XHG2</accession>
<dbReference type="EMBL" id="CP032452">
    <property type="protein sequence ID" value="QEZ69804.1"/>
    <property type="molecule type" value="Genomic_DNA"/>
</dbReference>
<evidence type="ECO:0000256" key="1">
    <source>
        <dbReference type="SAM" id="MobiDB-lite"/>
    </source>
</evidence>
<proteinExistence type="predicted"/>
<reference evidence="2 3" key="1">
    <citation type="submission" date="2018-09" db="EMBL/GenBank/DDBJ databases">
        <title>A clostridial neurotoxin that targets Anopheles mosquitoes.</title>
        <authorList>
            <person name="Contreras E."/>
            <person name="Masuyer G."/>
            <person name="Qureshi N."/>
            <person name="Chawla S."/>
            <person name="Lim H.L."/>
            <person name="Chen J."/>
            <person name="Stenmark P."/>
            <person name="Gill S."/>
        </authorList>
    </citation>
    <scope>NUCLEOTIDE SEQUENCE [LARGE SCALE GENOMIC DNA]</scope>
    <source>
        <strain evidence="2 3">Cbm</strain>
    </source>
</reference>
<feature type="compositionally biased region" description="Basic residues" evidence="1">
    <location>
        <begin position="95"/>
        <end position="111"/>
    </location>
</feature>
<gene>
    <name evidence="2" type="ORF">D4A35_13260</name>
</gene>
<dbReference type="RefSeq" id="WP_035116869.1">
    <property type="nucleotide sequence ID" value="NZ_CP032452.1"/>
</dbReference>
<sequence>MSKVNRSNNDKSRLCRFGYVDYIVLASSLAIAVAEEVNSTDLNILASFFATFSDELALIASVKQGCSPDSDSDSSSDNDETTFVPPIPATSGSRSKPKIKKRKKIKKYKKV</sequence>
<dbReference type="AlphaFoldDB" id="A0A5P3XHG2"/>
<feature type="region of interest" description="Disordered" evidence="1">
    <location>
        <begin position="65"/>
        <end position="111"/>
    </location>
</feature>
<name>A0A5P3XHG2_PARBF</name>
<feature type="compositionally biased region" description="Acidic residues" evidence="1">
    <location>
        <begin position="70"/>
        <end position="80"/>
    </location>
</feature>